<dbReference type="PANTHER" id="PTHR34614:SF2">
    <property type="entry name" value="TRANSPOSASE IS4-LIKE DOMAIN-CONTAINING PROTEIN"/>
    <property type="match status" value="1"/>
</dbReference>
<evidence type="ECO:0000313" key="6">
    <source>
        <dbReference type="Proteomes" id="UP000028073"/>
    </source>
</evidence>
<evidence type="ECO:0000259" key="2">
    <source>
        <dbReference type="Pfam" id="PF01609"/>
    </source>
</evidence>
<keyword evidence="6" id="KW-1185">Reference proteome</keyword>
<dbReference type="Pfam" id="PF01609">
    <property type="entry name" value="DDE_Tnp_1"/>
    <property type="match status" value="1"/>
</dbReference>
<keyword evidence="1" id="KW-0472">Membrane</keyword>
<reference evidence="5 6" key="1">
    <citation type="submission" date="2014-06" db="EMBL/GenBank/DDBJ databases">
        <title>Whole Genome Sequences of Three Symbiotic Endozoicomonas Bacteria.</title>
        <authorList>
            <person name="Neave M.J."/>
            <person name="Apprill A."/>
            <person name="Voolstra C.R."/>
        </authorList>
    </citation>
    <scope>NUCLEOTIDE SEQUENCE [LARGE SCALE GENOMIC DNA]</scope>
    <source>
        <strain evidence="5 6">DSM 25634</strain>
    </source>
</reference>
<dbReference type="GO" id="GO:0006313">
    <property type="term" value="P:DNA transposition"/>
    <property type="evidence" value="ECO:0007669"/>
    <property type="project" value="InterPro"/>
</dbReference>
<comment type="caution">
    <text evidence="5">The sequence shown here is derived from an EMBL/GenBank/DDBJ whole genome shotgun (WGS) entry which is preliminary data.</text>
</comment>
<keyword evidence="1" id="KW-1133">Transmembrane helix</keyword>
<dbReference type="RefSeq" id="WP_034840661.1">
    <property type="nucleotide sequence ID" value="NZ_JOKH01000006.1"/>
</dbReference>
<dbReference type="InterPro" id="IPR047654">
    <property type="entry name" value="IS1634_transpos"/>
</dbReference>
<keyword evidence="1" id="KW-0812">Transmembrane</keyword>
<protein>
    <recommendedName>
        <fullName evidence="7">Transposase</fullName>
    </recommendedName>
</protein>
<dbReference type="EMBL" id="JOKH01000009">
    <property type="protein sequence ID" value="KEQ13203.1"/>
    <property type="molecule type" value="Genomic_DNA"/>
</dbReference>
<dbReference type="eggNOG" id="COG5421">
    <property type="taxonomic scope" value="Bacteria"/>
</dbReference>
<feature type="domain" description="Transposase IS4-like" evidence="2">
    <location>
        <begin position="168"/>
        <end position="466"/>
    </location>
</feature>
<dbReference type="AlphaFoldDB" id="A0A081NCF6"/>
<dbReference type="SUPFAM" id="SSF53098">
    <property type="entry name" value="Ribonuclease H-like"/>
    <property type="match status" value="1"/>
</dbReference>
<dbReference type="Proteomes" id="UP000028073">
    <property type="component" value="Unassembled WGS sequence"/>
</dbReference>
<dbReference type="InterPro" id="IPR025457">
    <property type="entry name" value="DUF4277"/>
</dbReference>
<dbReference type="NCBIfam" id="NF033559">
    <property type="entry name" value="transpos_IS1634"/>
    <property type="match status" value="1"/>
</dbReference>
<evidence type="ECO:0000259" key="3">
    <source>
        <dbReference type="Pfam" id="PF14104"/>
    </source>
</evidence>
<evidence type="ECO:0000313" key="4">
    <source>
        <dbReference type="EMBL" id="KEQ13203.1"/>
    </source>
</evidence>
<sequence>MPPVQYRTQVMDHLGLVAGMCKELGIVEHIDQRAPKQSDEWKVSHGECILAMILNGLGFVGQSLHMFPQFFDNKPLDKLIREGVEPEHLNDKVLGRALDEMFNLDVSKVYFELAIKVAKSLKLPCEALNLDGTSLHVDGRYNSDSEESDEDLNCIRICKGYSRDHRPDLNQAILLLMTENKAGIPMFMAAASGNVTDKTSFQWVVSQHLKSFKAALEARYFVADAALYVAETLQKLDQQGQWFISRVPLNIAAAKELVQSAPTRTMKAVEGFEHYEAIKVSSDYAGVEQRWVLFRNKQSRKTEQKTLTRRMQKKSLAECKKLEKLGKKAFRCEKDALEAFKQWQKQSELCQAEPQIISKPCYKTKGRPAHGAEPDHLEYFVTGCCSVTVQTRRDAEASLGCFVLATNDTDTGRLTTAELLRTYKSQQQVERGFRFLKSPDFLVSSLYLKKPERIEALLMVMTLCLMVYAAIQHRIRHELKRQSRTFPDMKKKPAQNPTGRWVFFCFSGVHVLTVNGTEKHVIGLSESMTTIVLVLGSTYQEIYS</sequence>
<dbReference type="OrthoDB" id="5654337at2"/>
<dbReference type="InterPro" id="IPR002559">
    <property type="entry name" value="Transposase_11"/>
</dbReference>
<name>A0A081NCF6_9GAMM</name>
<dbReference type="InterPro" id="IPR012337">
    <property type="entry name" value="RNaseH-like_sf"/>
</dbReference>
<dbReference type="Pfam" id="PF14104">
    <property type="entry name" value="DUF4277"/>
    <property type="match status" value="1"/>
</dbReference>
<evidence type="ECO:0000256" key="1">
    <source>
        <dbReference type="SAM" id="Phobius"/>
    </source>
</evidence>
<dbReference type="GO" id="GO:0004803">
    <property type="term" value="F:transposase activity"/>
    <property type="evidence" value="ECO:0007669"/>
    <property type="project" value="InterPro"/>
</dbReference>
<organism evidence="5 6">
    <name type="scientific">Endozoicomonas numazuensis</name>
    <dbReference type="NCBI Taxonomy" id="1137799"/>
    <lineage>
        <taxon>Bacteria</taxon>
        <taxon>Pseudomonadati</taxon>
        <taxon>Pseudomonadota</taxon>
        <taxon>Gammaproteobacteria</taxon>
        <taxon>Oceanospirillales</taxon>
        <taxon>Endozoicomonadaceae</taxon>
        <taxon>Endozoicomonas</taxon>
    </lineage>
</organism>
<proteinExistence type="predicted"/>
<evidence type="ECO:0000313" key="5">
    <source>
        <dbReference type="EMBL" id="KEQ16129.1"/>
    </source>
</evidence>
<gene>
    <name evidence="5" type="ORF">GZ78_22965</name>
    <name evidence="4" type="ORF">GZ78_27110</name>
</gene>
<feature type="domain" description="DUF4277" evidence="3">
    <location>
        <begin position="8"/>
        <end position="114"/>
    </location>
</feature>
<evidence type="ECO:0008006" key="7">
    <source>
        <dbReference type="Google" id="ProtNLM"/>
    </source>
</evidence>
<feature type="transmembrane region" description="Helical" evidence="1">
    <location>
        <begin position="454"/>
        <end position="471"/>
    </location>
</feature>
<accession>A0A081NCF6</accession>
<dbReference type="EMBL" id="JOKH01000006">
    <property type="protein sequence ID" value="KEQ16129.1"/>
    <property type="molecule type" value="Genomic_DNA"/>
</dbReference>
<dbReference type="PANTHER" id="PTHR34614">
    <property type="match status" value="1"/>
</dbReference>
<dbReference type="GO" id="GO:0003677">
    <property type="term" value="F:DNA binding"/>
    <property type="evidence" value="ECO:0007669"/>
    <property type="project" value="InterPro"/>
</dbReference>